<evidence type="ECO:0000313" key="8">
    <source>
        <dbReference type="EMBL" id="VAX13801.1"/>
    </source>
</evidence>
<reference evidence="8" key="1">
    <citation type="submission" date="2018-06" db="EMBL/GenBank/DDBJ databases">
        <authorList>
            <person name="Zhirakovskaya E."/>
        </authorList>
    </citation>
    <scope>NUCLEOTIDE SEQUENCE</scope>
</reference>
<dbReference type="GO" id="GO:0006282">
    <property type="term" value="P:regulation of DNA repair"/>
    <property type="evidence" value="ECO:0007669"/>
    <property type="project" value="InterPro"/>
</dbReference>
<dbReference type="Gene3D" id="1.10.10.10">
    <property type="entry name" value="Winged helix-like DNA-binding domain superfamily/Winged helix DNA-binding domain"/>
    <property type="match status" value="3"/>
</dbReference>
<dbReference type="PANTHER" id="PTHR33602:SF1">
    <property type="entry name" value="REGULATORY PROTEIN RECX FAMILY PROTEIN"/>
    <property type="match status" value="1"/>
</dbReference>
<dbReference type="Pfam" id="PF21981">
    <property type="entry name" value="RecX_HTH3"/>
    <property type="match status" value="1"/>
</dbReference>
<comment type="subcellular location">
    <subcellularLocation>
        <location evidence="1">Cytoplasm</location>
    </subcellularLocation>
</comment>
<evidence type="ECO:0000259" key="7">
    <source>
        <dbReference type="Pfam" id="PF21982"/>
    </source>
</evidence>
<evidence type="ECO:0000259" key="5">
    <source>
        <dbReference type="Pfam" id="PF02631"/>
    </source>
</evidence>
<gene>
    <name evidence="8" type="ORF">MNBD_GAMMA24-559</name>
</gene>
<proteinExistence type="inferred from homology"/>
<dbReference type="Pfam" id="PF21982">
    <property type="entry name" value="RecX_HTH1"/>
    <property type="match status" value="1"/>
</dbReference>
<feature type="domain" description="RecX third three-helical" evidence="6">
    <location>
        <begin position="95"/>
        <end position="141"/>
    </location>
</feature>
<dbReference type="EMBL" id="UOFZ01000137">
    <property type="protein sequence ID" value="VAX13801.1"/>
    <property type="molecule type" value="Genomic_DNA"/>
</dbReference>
<dbReference type="InterPro" id="IPR003783">
    <property type="entry name" value="Regulatory_RecX"/>
</dbReference>
<dbReference type="AlphaFoldDB" id="A0A3B1BH57"/>
<dbReference type="PANTHER" id="PTHR33602">
    <property type="entry name" value="REGULATORY PROTEIN RECX FAMILY PROTEIN"/>
    <property type="match status" value="1"/>
</dbReference>
<comment type="similarity">
    <text evidence="2">Belongs to the RecX family.</text>
</comment>
<dbReference type="Pfam" id="PF02631">
    <property type="entry name" value="RecX_HTH2"/>
    <property type="match status" value="1"/>
</dbReference>
<sequence length="151" mass="17621">MAKSIRESAMNYLARREHSRLELEQKLAAKDFDKNEISDALARLVADDLLSDVRFAESFVNARIQSGKGPVKIQIELKQRGVDETIISQYLNNRETDWYEQACRVRCKRFGPALPSEYQQRIRQARFLQQRGFTHEQINAAFKKERVTSDE</sequence>
<dbReference type="InterPro" id="IPR053925">
    <property type="entry name" value="RecX_HTH_3rd"/>
</dbReference>
<dbReference type="GO" id="GO:0005737">
    <property type="term" value="C:cytoplasm"/>
    <property type="evidence" value="ECO:0007669"/>
    <property type="project" value="UniProtKB-SubCell"/>
</dbReference>
<feature type="domain" description="RecX first three-helical" evidence="7">
    <location>
        <begin position="6"/>
        <end position="44"/>
    </location>
</feature>
<accession>A0A3B1BH57</accession>
<name>A0A3B1BH57_9ZZZZ</name>
<dbReference type="InterPro" id="IPR036388">
    <property type="entry name" value="WH-like_DNA-bd_sf"/>
</dbReference>
<feature type="domain" description="RecX second three-helical" evidence="5">
    <location>
        <begin position="51"/>
        <end position="91"/>
    </location>
</feature>
<evidence type="ECO:0000256" key="1">
    <source>
        <dbReference type="ARBA" id="ARBA00004496"/>
    </source>
</evidence>
<organism evidence="8">
    <name type="scientific">hydrothermal vent metagenome</name>
    <dbReference type="NCBI Taxonomy" id="652676"/>
    <lineage>
        <taxon>unclassified sequences</taxon>
        <taxon>metagenomes</taxon>
        <taxon>ecological metagenomes</taxon>
    </lineage>
</organism>
<protein>
    <recommendedName>
        <fullName evidence="3">Regulatory protein RecX</fullName>
    </recommendedName>
</protein>
<evidence type="ECO:0000259" key="6">
    <source>
        <dbReference type="Pfam" id="PF21981"/>
    </source>
</evidence>
<keyword evidence="4" id="KW-0963">Cytoplasm</keyword>
<evidence type="ECO:0000256" key="4">
    <source>
        <dbReference type="ARBA" id="ARBA00022490"/>
    </source>
</evidence>
<evidence type="ECO:0000256" key="3">
    <source>
        <dbReference type="ARBA" id="ARBA00018111"/>
    </source>
</evidence>
<dbReference type="InterPro" id="IPR053926">
    <property type="entry name" value="RecX_HTH_1st"/>
</dbReference>
<evidence type="ECO:0000256" key="2">
    <source>
        <dbReference type="ARBA" id="ARBA00009695"/>
    </source>
</evidence>
<dbReference type="InterPro" id="IPR053924">
    <property type="entry name" value="RecX_HTH_2nd"/>
</dbReference>
<dbReference type="HAMAP" id="MF_01114">
    <property type="entry name" value="RecX"/>
    <property type="match status" value="1"/>
</dbReference>